<dbReference type="GO" id="GO:0008757">
    <property type="term" value="F:S-adenosylmethionine-dependent methyltransferase activity"/>
    <property type="evidence" value="ECO:0007669"/>
    <property type="project" value="InterPro"/>
</dbReference>
<dbReference type="InterPro" id="IPR029063">
    <property type="entry name" value="SAM-dependent_MTases_sf"/>
</dbReference>
<dbReference type="PANTHER" id="PTHR43591:SF110">
    <property type="entry name" value="RHODANESE DOMAIN-CONTAINING PROTEIN"/>
    <property type="match status" value="1"/>
</dbReference>
<dbReference type="Gene3D" id="3.40.50.150">
    <property type="entry name" value="Vaccinia Virus protein VP39"/>
    <property type="match status" value="1"/>
</dbReference>
<dbReference type="SUPFAM" id="SSF53335">
    <property type="entry name" value="S-adenosyl-L-methionine-dependent methyltransferases"/>
    <property type="match status" value="1"/>
</dbReference>
<organism evidence="2">
    <name type="scientific">Acetithermum autotrophicum</name>
    <dbReference type="NCBI Taxonomy" id="1446466"/>
    <lineage>
        <taxon>Bacteria</taxon>
        <taxon>Candidatus Bipolaricaulota</taxon>
        <taxon>Candidatus Acetithermum</taxon>
    </lineage>
</organism>
<proteinExistence type="predicted"/>
<dbReference type="Pfam" id="PF08241">
    <property type="entry name" value="Methyltransf_11"/>
    <property type="match status" value="1"/>
</dbReference>
<gene>
    <name evidence="2" type="ORF">HGMM_OP2C030</name>
</gene>
<evidence type="ECO:0000259" key="1">
    <source>
        <dbReference type="Pfam" id="PF08241"/>
    </source>
</evidence>
<keyword evidence="2" id="KW-0808">Transferase</keyword>
<dbReference type="GO" id="GO:0032259">
    <property type="term" value="P:methylation"/>
    <property type="evidence" value="ECO:0007669"/>
    <property type="project" value="UniProtKB-KW"/>
</dbReference>
<dbReference type="AlphaFoldDB" id="H5SQW3"/>
<reference evidence="2" key="1">
    <citation type="journal article" date="2005" name="Environ. Microbiol.">
        <title>Genetic and functional properties of uncultivated thermophilic crenarchaeotes from a subsurface gold mine as revealed by analysis of genome fragments.</title>
        <authorList>
            <person name="Nunoura T."/>
            <person name="Hirayama H."/>
            <person name="Takami H."/>
            <person name="Oida H."/>
            <person name="Nishi S."/>
            <person name="Shimamura S."/>
            <person name="Suzuki Y."/>
            <person name="Inagaki F."/>
            <person name="Takai K."/>
            <person name="Nealson K.H."/>
            <person name="Horikoshi K."/>
        </authorList>
    </citation>
    <scope>NUCLEOTIDE SEQUENCE</scope>
</reference>
<dbReference type="EMBL" id="AP011801">
    <property type="protein sequence ID" value="BAL58480.1"/>
    <property type="molecule type" value="Genomic_DNA"/>
</dbReference>
<reference evidence="2" key="2">
    <citation type="journal article" date="2012" name="PLoS ONE">
        <title>A Deeply Branching Thermophilic Bacterium with an Ancient Acetyl-CoA Pathway Dominates a Subsurface Ecosystem.</title>
        <authorList>
            <person name="Takami H."/>
            <person name="Noguchi H."/>
            <person name="Takaki Y."/>
            <person name="Uchiyama I."/>
            <person name="Toyoda A."/>
            <person name="Nishi S."/>
            <person name="Chee G.-J."/>
            <person name="Arai W."/>
            <person name="Nunoura T."/>
            <person name="Itoh T."/>
            <person name="Hattori M."/>
            <person name="Takai K."/>
        </authorList>
    </citation>
    <scope>NUCLEOTIDE SEQUENCE</scope>
</reference>
<sequence length="256" mass="29344">MNPREDRIQEEFDRQAERWFRRELSAHERAMLDQIVQLAEIRPKDRVLDVACGTGLVSFALAPHAREVVGIDISPGMLAKAREIRHRRAVRHVHFTLGKAEHLPFQDGEFDAVVCRLAIHHFAQPEREIGEMARVLKAGGRLVISDTVSSEDAREARLHNALERLRDPSHARMLSPTELQRIIESVGLRIGTVYTQTRDRTYDDWMEVITDPIRVENLKVVMEELARAGMSAGLKLRLENGQLWLTHSLVFIQARK</sequence>
<dbReference type="CDD" id="cd02440">
    <property type="entry name" value="AdoMet_MTases"/>
    <property type="match status" value="1"/>
</dbReference>
<accession>H5SQW3</accession>
<keyword evidence="2" id="KW-0489">Methyltransferase</keyword>
<dbReference type="InterPro" id="IPR013216">
    <property type="entry name" value="Methyltransf_11"/>
</dbReference>
<feature type="domain" description="Methyltransferase type 11" evidence="1">
    <location>
        <begin position="48"/>
        <end position="144"/>
    </location>
</feature>
<protein>
    <submittedName>
        <fullName evidence="2">Methyltransferase type 11</fullName>
    </submittedName>
</protein>
<dbReference type="PANTHER" id="PTHR43591">
    <property type="entry name" value="METHYLTRANSFERASE"/>
    <property type="match status" value="1"/>
</dbReference>
<evidence type="ECO:0000313" key="2">
    <source>
        <dbReference type="EMBL" id="BAL58480.1"/>
    </source>
</evidence>
<name>H5SQW3_ACEAU</name>